<sequence length="138" mass="15011">MIADFRAGRPLDISGLAPWIANILHVIFHPYHVRFVRSDDAIYPPDVARQIKHGTRVMVTCGTADTNVPCWTTPPLLAALKHTSGPGLKVLAGLDHLFHPAGTPVGEQILAPAARQALHEFARPGHRIEAAARLWPAN</sequence>
<accession>A0ABS4TY44</accession>
<dbReference type="Proteomes" id="UP001519332">
    <property type="component" value="Unassembled WGS sequence"/>
</dbReference>
<dbReference type="InterPro" id="IPR029058">
    <property type="entry name" value="AB_hydrolase_fold"/>
</dbReference>
<evidence type="ECO:0000313" key="2">
    <source>
        <dbReference type="Proteomes" id="UP001519332"/>
    </source>
</evidence>
<protein>
    <recommendedName>
        <fullName evidence="3">Peptidase S9 prolyl oligopeptidase catalytic domain-containing protein</fullName>
    </recommendedName>
</protein>
<dbReference type="SUPFAM" id="SSF53474">
    <property type="entry name" value="alpha/beta-Hydrolases"/>
    <property type="match status" value="1"/>
</dbReference>
<name>A0ABS4TY44_9PSEU</name>
<dbReference type="EMBL" id="JAGINW010000001">
    <property type="protein sequence ID" value="MBP2329309.1"/>
    <property type="molecule type" value="Genomic_DNA"/>
</dbReference>
<evidence type="ECO:0008006" key="3">
    <source>
        <dbReference type="Google" id="ProtNLM"/>
    </source>
</evidence>
<organism evidence="1 2">
    <name type="scientific">Kibdelosporangium banguiense</name>
    <dbReference type="NCBI Taxonomy" id="1365924"/>
    <lineage>
        <taxon>Bacteria</taxon>
        <taxon>Bacillati</taxon>
        <taxon>Actinomycetota</taxon>
        <taxon>Actinomycetes</taxon>
        <taxon>Pseudonocardiales</taxon>
        <taxon>Pseudonocardiaceae</taxon>
        <taxon>Kibdelosporangium</taxon>
    </lineage>
</organism>
<evidence type="ECO:0000313" key="1">
    <source>
        <dbReference type="EMBL" id="MBP2329309.1"/>
    </source>
</evidence>
<gene>
    <name evidence="1" type="ORF">JOF56_009694</name>
</gene>
<proteinExistence type="predicted"/>
<keyword evidence="2" id="KW-1185">Reference proteome</keyword>
<reference evidence="1 2" key="1">
    <citation type="submission" date="2021-03" db="EMBL/GenBank/DDBJ databases">
        <title>Sequencing the genomes of 1000 actinobacteria strains.</title>
        <authorList>
            <person name="Klenk H.-P."/>
        </authorList>
    </citation>
    <scope>NUCLEOTIDE SEQUENCE [LARGE SCALE GENOMIC DNA]</scope>
    <source>
        <strain evidence="1 2">DSM 46670</strain>
    </source>
</reference>
<comment type="caution">
    <text evidence="1">The sequence shown here is derived from an EMBL/GenBank/DDBJ whole genome shotgun (WGS) entry which is preliminary data.</text>
</comment>
<dbReference type="RefSeq" id="WP_209646126.1">
    <property type="nucleotide sequence ID" value="NZ_JAGINW010000001.1"/>
</dbReference>